<proteinExistence type="predicted"/>
<dbReference type="EMBL" id="JACCKX010000001">
    <property type="protein sequence ID" value="NZA01148.1"/>
    <property type="molecule type" value="Genomic_DNA"/>
</dbReference>
<reference evidence="2 3" key="1">
    <citation type="submission" date="2020-07" db="EMBL/GenBank/DDBJ databases">
        <authorList>
            <person name="Maaloum M."/>
        </authorList>
    </citation>
    <scope>NUCLEOTIDE SEQUENCE [LARGE SCALE GENOMIC DNA]</scope>
    <source>
        <strain evidence="2 3">GCS-AN-3</strain>
    </source>
</reference>
<dbReference type="RefSeq" id="WP_180549654.1">
    <property type="nucleotide sequence ID" value="NZ_JACCKX010000001.1"/>
</dbReference>
<name>A0A853IWU8_9BURK</name>
<gene>
    <name evidence="2" type="ORF">H0I39_04085</name>
</gene>
<evidence type="ECO:0000256" key="1">
    <source>
        <dbReference type="SAM" id="MobiDB-lite"/>
    </source>
</evidence>
<organism evidence="2 3">
    <name type="scientific">Ottowia beijingensis</name>
    <dbReference type="NCBI Taxonomy" id="1207057"/>
    <lineage>
        <taxon>Bacteria</taxon>
        <taxon>Pseudomonadati</taxon>
        <taxon>Pseudomonadota</taxon>
        <taxon>Betaproteobacteria</taxon>
        <taxon>Burkholderiales</taxon>
        <taxon>Comamonadaceae</taxon>
        <taxon>Ottowia</taxon>
    </lineage>
</organism>
<evidence type="ECO:0000313" key="3">
    <source>
        <dbReference type="Proteomes" id="UP000589716"/>
    </source>
</evidence>
<keyword evidence="3" id="KW-1185">Reference proteome</keyword>
<evidence type="ECO:0000313" key="2">
    <source>
        <dbReference type="EMBL" id="NZA01148.1"/>
    </source>
</evidence>
<sequence length="358" mass="39752">MVDIVNAVERIARSQKPLFRHIRTPQGGIAIRSDELGRDVAGLLAMPAHHLRQSLVLYDLDPRVDMFWDEADRRGLATVVAVQPWTDESLVLASVDALNGFVQAVRQRHARKGFQSKVNAHVRATLKNYTALKGYLMAILQLHPRLLPITLDFTYRNGAPSGAADAVPALKIVSSHLASLVENVRTTFGDAVLGHAWSQDAMLGCGNVGHLLLLLKDDIDSNESFALAHEVARSWRDDVTGGDGCAYNNLAANDLRFRFRGISQDERRYTPVEEHLRRMAVYLRWTDRFAALKRSPGVQTHGMGTVPKVPEQLQRAQPIHSPRCLAAALGRPDCEHVRAMPMQTGSQSYGEPRAPRTR</sequence>
<dbReference type="Proteomes" id="UP000589716">
    <property type="component" value="Unassembled WGS sequence"/>
</dbReference>
<accession>A0A853IWU8</accession>
<protein>
    <recommendedName>
        <fullName evidence="4">Inovirus Gp2 family protein</fullName>
    </recommendedName>
</protein>
<evidence type="ECO:0008006" key="4">
    <source>
        <dbReference type="Google" id="ProtNLM"/>
    </source>
</evidence>
<dbReference type="AlphaFoldDB" id="A0A853IWU8"/>
<feature type="region of interest" description="Disordered" evidence="1">
    <location>
        <begin position="338"/>
        <end position="358"/>
    </location>
</feature>
<comment type="caution">
    <text evidence="2">The sequence shown here is derived from an EMBL/GenBank/DDBJ whole genome shotgun (WGS) entry which is preliminary data.</text>
</comment>